<evidence type="ECO:0000256" key="2">
    <source>
        <dbReference type="ARBA" id="ARBA00023292"/>
    </source>
</evidence>
<evidence type="ECO:0000256" key="1">
    <source>
        <dbReference type="ARBA" id="ARBA00023157"/>
    </source>
</evidence>
<feature type="signal peptide" evidence="3">
    <location>
        <begin position="1"/>
        <end position="26"/>
    </location>
</feature>
<comment type="caution">
    <text evidence="5">The sequence shown here is derived from an EMBL/GenBank/DDBJ whole genome shotgun (WGS) entry which is preliminary data.</text>
</comment>
<proteinExistence type="predicted"/>
<keyword evidence="3" id="KW-0732">Signal</keyword>
<keyword evidence="2" id="KW-0424">Laminin EGF-like domain</keyword>
<evidence type="ECO:0000259" key="4">
    <source>
        <dbReference type="PROSITE" id="PS51117"/>
    </source>
</evidence>
<dbReference type="PROSITE" id="PS51117">
    <property type="entry name" value="LAMININ_NTER"/>
    <property type="match status" value="1"/>
</dbReference>
<accession>A0ABD6F090</accession>
<name>A0ABD6F090_9BILA</name>
<dbReference type="Gene3D" id="2.60.120.260">
    <property type="entry name" value="Galactose-binding domain-like"/>
    <property type="match status" value="1"/>
</dbReference>
<keyword evidence="6" id="KW-1185">Reference proteome</keyword>
<evidence type="ECO:0000313" key="6">
    <source>
        <dbReference type="Proteomes" id="UP001608902"/>
    </source>
</evidence>
<protein>
    <recommendedName>
        <fullName evidence="4">Laminin N-terminal domain-containing protein</fullName>
    </recommendedName>
</protein>
<reference evidence="5 6" key="1">
    <citation type="submission" date="2024-08" db="EMBL/GenBank/DDBJ databases">
        <title>Gnathostoma spinigerum genome.</title>
        <authorList>
            <person name="Gonzalez-Bertolin B."/>
            <person name="Monzon S."/>
            <person name="Zaballos A."/>
            <person name="Jimenez P."/>
            <person name="Dekumyoy P."/>
            <person name="Varona S."/>
            <person name="Cuesta I."/>
            <person name="Sumanam S."/>
            <person name="Adisakwattana P."/>
            <person name="Gasser R.B."/>
            <person name="Hernandez-Gonzalez A."/>
            <person name="Young N.D."/>
            <person name="Perteguer M.J."/>
        </authorList>
    </citation>
    <scope>NUCLEOTIDE SEQUENCE [LARGE SCALE GENOMIC DNA]</scope>
    <source>
        <strain evidence="5">AL3</strain>
        <tissue evidence="5">Liver</tissue>
    </source>
</reference>
<feature type="domain" description="Laminin N-terminal" evidence="4">
    <location>
        <begin position="35"/>
        <end position="117"/>
    </location>
</feature>
<dbReference type="Proteomes" id="UP001608902">
    <property type="component" value="Unassembled WGS sequence"/>
</dbReference>
<evidence type="ECO:0000256" key="3">
    <source>
        <dbReference type="SAM" id="SignalP"/>
    </source>
</evidence>
<dbReference type="Pfam" id="PF00055">
    <property type="entry name" value="Laminin_N"/>
    <property type="match status" value="1"/>
</dbReference>
<gene>
    <name evidence="5" type="ORF">AB6A40_010658</name>
</gene>
<feature type="chain" id="PRO_5044801397" description="Laminin N-terminal domain-containing protein" evidence="3">
    <location>
        <begin position="27"/>
        <end position="117"/>
    </location>
</feature>
<sequence>MARDGISLFALLVIQLCGIITQPSNAVYREFATNEERGLFPNIFNLATNALIKADATCGQNRSDKYCKLVEHVFNRSVHSSHSLHISISSLIIQITDLKLSWLYIKIIALQLSFSII</sequence>
<dbReference type="AlphaFoldDB" id="A0ABD6F090"/>
<keyword evidence="1" id="KW-1015">Disulfide bond</keyword>
<evidence type="ECO:0000313" key="5">
    <source>
        <dbReference type="EMBL" id="MFH4983949.1"/>
    </source>
</evidence>
<dbReference type="InterPro" id="IPR008211">
    <property type="entry name" value="Laminin_N"/>
</dbReference>
<organism evidence="5 6">
    <name type="scientific">Gnathostoma spinigerum</name>
    <dbReference type="NCBI Taxonomy" id="75299"/>
    <lineage>
        <taxon>Eukaryota</taxon>
        <taxon>Metazoa</taxon>
        <taxon>Ecdysozoa</taxon>
        <taxon>Nematoda</taxon>
        <taxon>Chromadorea</taxon>
        <taxon>Rhabditida</taxon>
        <taxon>Spirurina</taxon>
        <taxon>Gnathostomatomorpha</taxon>
        <taxon>Gnathostomatoidea</taxon>
        <taxon>Gnathostomatidae</taxon>
        <taxon>Gnathostoma</taxon>
    </lineage>
</organism>
<dbReference type="EMBL" id="JBGFUD010014552">
    <property type="protein sequence ID" value="MFH4983949.1"/>
    <property type="molecule type" value="Genomic_DNA"/>
</dbReference>